<dbReference type="InterPro" id="IPR001482">
    <property type="entry name" value="T2SS/T4SS_dom"/>
</dbReference>
<keyword evidence="4" id="KW-1185">Reference proteome</keyword>
<dbReference type="Gene3D" id="3.40.50.300">
    <property type="entry name" value="P-loop containing nucleotide triphosphate hydrolases"/>
    <property type="match status" value="1"/>
</dbReference>
<name>A0A7X2TDJ3_9CLOT</name>
<dbReference type="Gene3D" id="3.30.450.380">
    <property type="match status" value="1"/>
</dbReference>
<dbReference type="PANTHER" id="PTHR30486:SF6">
    <property type="entry name" value="TYPE IV PILUS RETRACTATION ATPASE PILT"/>
    <property type="match status" value="1"/>
</dbReference>
<dbReference type="Pfam" id="PF00437">
    <property type="entry name" value="T2SSE"/>
    <property type="match status" value="1"/>
</dbReference>
<gene>
    <name evidence="3" type="ORF">FYJ39_10510</name>
</gene>
<dbReference type="Proteomes" id="UP000429958">
    <property type="component" value="Unassembled WGS sequence"/>
</dbReference>
<dbReference type="SMART" id="SM00382">
    <property type="entry name" value="AAA"/>
    <property type="match status" value="1"/>
</dbReference>
<dbReference type="SUPFAM" id="SSF52540">
    <property type="entry name" value="P-loop containing nucleoside triphosphate hydrolases"/>
    <property type="match status" value="1"/>
</dbReference>
<organism evidence="3 4">
    <name type="scientific">Clostridium porci</name>
    <dbReference type="NCBI Taxonomy" id="2605778"/>
    <lineage>
        <taxon>Bacteria</taxon>
        <taxon>Bacillati</taxon>
        <taxon>Bacillota</taxon>
        <taxon>Clostridia</taxon>
        <taxon>Eubacteriales</taxon>
        <taxon>Clostridiaceae</taxon>
        <taxon>Clostridium</taxon>
    </lineage>
</organism>
<dbReference type="GO" id="GO:0016887">
    <property type="term" value="F:ATP hydrolysis activity"/>
    <property type="evidence" value="ECO:0007669"/>
    <property type="project" value="InterPro"/>
</dbReference>
<evidence type="ECO:0000313" key="4">
    <source>
        <dbReference type="Proteomes" id="UP000429958"/>
    </source>
</evidence>
<dbReference type="InterPro" id="IPR027417">
    <property type="entry name" value="P-loop_NTPase"/>
</dbReference>
<comment type="caution">
    <text evidence="3">The sequence shown here is derived from an EMBL/GenBank/DDBJ whole genome shotgun (WGS) entry which is preliminary data.</text>
</comment>
<comment type="similarity">
    <text evidence="1">Belongs to the GSP E family.</text>
</comment>
<proteinExistence type="inferred from homology"/>
<evidence type="ECO:0000259" key="2">
    <source>
        <dbReference type="SMART" id="SM00382"/>
    </source>
</evidence>
<dbReference type="EMBL" id="VUMD01000008">
    <property type="protein sequence ID" value="MSS37001.1"/>
    <property type="molecule type" value="Genomic_DNA"/>
</dbReference>
<dbReference type="InterPro" id="IPR003593">
    <property type="entry name" value="AAA+_ATPase"/>
</dbReference>
<sequence length="402" mass="45515">MEGEKRERRENDRALLRGRLMEEMQDRCHMEDEELLERIDAVIREQGRESFLPLKERIWLRGSLFDSFRRLDILQELIDDREVSEIMVNGAGNIFVERRGQVELWDRHFERQEQLEDIIQQIVSRVNRVVNVSSPIVDARLEDGSRVHVVLPPIAIDGPAVTIRKFPEPITMEKLIRFGALTEEAAIFLEKLVESGYNIFISGGTNSGKTTFLNALSSYIPVQERVITIEDSAELQITQIPNLVRLETRNANTEGEGEITMSQLIRAALRMNPSRIVVGEVRGREALDMLQAMNTGHAGSLSTGHGNSPRDMMSRLETMVLMAARLPLEAIRNQIASALDISIHLGRLRDGSRRVLSIEEIGGCRHGAVELEPLFEYERKEGKLKQTGELKDREKLAAAGCC</sequence>
<dbReference type="AlphaFoldDB" id="A0A7X2TDJ3"/>
<dbReference type="InterPro" id="IPR050921">
    <property type="entry name" value="T4SS_GSP_E_ATPase"/>
</dbReference>
<reference evidence="3 4" key="1">
    <citation type="submission" date="2019-08" db="EMBL/GenBank/DDBJ databases">
        <title>In-depth cultivation of the pig gut microbiome towards novel bacterial diversity and tailored functional studies.</title>
        <authorList>
            <person name="Wylensek D."/>
            <person name="Hitch T.C.A."/>
            <person name="Clavel T."/>
        </authorList>
    </citation>
    <scope>NUCLEOTIDE SEQUENCE [LARGE SCALE GENOMIC DNA]</scope>
    <source>
        <strain evidence="3 4">WCA-389-WT-23D1</strain>
    </source>
</reference>
<feature type="domain" description="AAA+ ATPase" evidence="2">
    <location>
        <begin position="195"/>
        <end position="349"/>
    </location>
</feature>
<evidence type="ECO:0000313" key="3">
    <source>
        <dbReference type="EMBL" id="MSS37001.1"/>
    </source>
</evidence>
<dbReference type="CDD" id="cd01130">
    <property type="entry name" value="VirB11-like_ATPase"/>
    <property type="match status" value="1"/>
</dbReference>
<accession>A0A7X2TDJ3</accession>
<evidence type="ECO:0000256" key="1">
    <source>
        <dbReference type="ARBA" id="ARBA00006611"/>
    </source>
</evidence>
<dbReference type="PANTHER" id="PTHR30486">
    <property type="entry name" value="TWITCHING MOTILITY PROTEIN PILT"/>
    <property type="match status" value="1"/>
</dbReference>
<protein>
    <submittedName>
        <fullName evidence="3">CpaF family protein</fullName>
    </submittedName>
</protein>